<evidence type="ECO:0000313" key="2">
    <source>
        <dbReference type="Proteomes" id="UP000647339"/>
    </source>
</evidence>
<protein>
    <submittedName>
        <fullName evidence="1">Uncharacterized protein</fullName>
    </submittedName>
</protein>
<dbReference type="PANTHER" id="PTHR31757:SF0">
    <property type="entry name" value="SLL0781 PROTEIN"/>
    <property type="match status" value="1"/>
</dbReference>
<evidence type="ECO:0000313" key="1">
    <source>
        <dbReference type="EMBL" id="GGF32745.1"/>
    </source>
</evidence>
<dbReference type="InterPro" id="IPR032710">
    <property type="entry name" value="NTF2-like_dom_sf"/>
</dbReference>
<comment type="caution">
    <text evidence="1">The sequence shown here is derived from an EMBL/GenBank/DDBJ whole genome shotgun (WGS) entry which is preliminary data.</text>
</comment>
<dbReference type="Pfam" id="PF07080">
    <property type="entry name" value="DUF1348"/>
    <property type="match status" value="1"/>
</dbReference>
<dbReference type="Gene3D" id="3.10.450.50">
    <property type="match status" value="1"/>
</dbReference>
<accession>A0ABQ1V2K1</accession>
<reference evidence="2" key="1">
    <citation type="journal article" date="2019" name="Int. J. Syst. Evol. Microbiol.">
        <title>The Global Catalogue of Microorganisms (GCM) 10K type strain sequencing project: providing services to taxonomists for standard genome sequencing and annotation.</title>
        <authorList>
            <consortium name="The Broad Institute Genomics Platform"/>
            <consortium name="The Broad Institute Genome Sequencing Center for Infectious Disease"/>
            <person name="Wu L."/>
            <person name="Ma J."/>
        </authorList>
    </citation>
    <scope>NUCLEOTIDE SEQUENCE [LARGE SCALE GENOMIC DNA]</scope>
    <source>
        <strain evidence="2">CGMCC 1.15407</strain>
    </source>
</reference>
<dbReference type="SUPFAM" id="SSF54427">
    <property type="entry name" value="NTF2-like"/>
    <property type="match status" value="1"/>
</dbReference>
<sequence>MRSLLDKAEKLGTDRKLTIQMLMICADFFPKREKPIYITKALKFIGEMYHDQTGQWYRAYGNENWEFDERGFMKKRYASINDLPIDQADRRL</sequence>
<dbReference type="InterPro" id="IPR009783">
    <property type="entry name" value="DUF1348"/>
</dbReference>
<dbReference type="Proteomes" id="UP000647339">
    <property type="component" value="Unassembled WGS sequence"/>
</dbReference>
<keyword evidence="2" id="KW-1185">Reference proteome</keyword>
<dbReference type="PANTHER" id="PTHR31757">
    <property type="entry name" value="SLL0781 PROTEIN"/>
    <property type="match status" value="1"/>
</dbReference>
<proteinExistence type="predicted"/>
<dbReference type="EMBL" id="BMIU01000009">
    <property type="protein sequence ID" value="GGF32745.1"/>
    <property type="molecule type" value="Genomic_DNA"/>
</dbReference>
<name>A0ABQ1V2K1_9BACT</name>
<gene>
    <name evidence="1" type="ORF">GCM10011339_21120</name>
</gene>
<organism evidence="1 2">
    <name type="scientific">Echinicola rosea</name>
    <dbReference type="NCBI Taxonomy" id="1807691"/>
    <lineage>
        <taxon>Bacteria</taxon>
        <taxon>Pseudomonadati</taxon>
        <taxon>Bacteroidota</taxon>
        <taxon>Cytophagia</taxon>
        <taxon>Cytophagales</taxon>
        <taxon>Cyclobacteriaceae</taxon>
        <taxon>Echinicola</taxon>
    </lineage>
</organism>